<accession>A0A2Z6MSL4</accession>
<evidence type="ECO:0000313" key="1">
    <source>
        <dbReference type="EMBL" id="GAU28012.1"/>
    </source>
</evidence>
<protein>
    <submittedName>
        <fullName evidence="1">Uncharacterized protein</fullName>
    </submittedName>
</protein>
<dbReference type="Proteomes" id="UP000242715">
    <property type="component" value="Unassembled WGS sequence"/>
</dbReference>
<name>A0A2Z6MSL4_TRISU</name>
<reference evidence="2" key="1">
    <citation type="journal article" date="2017" name="Front. Plant Sci.">
        <title>Climate Clever Clovers: New Paradigm to Reduce the Environmental Footprint of Ruminants by Breeding Low Methanogenic Forages Utilizing Haplotype Variation.</title>
        <authorList>
            <person name="Kaur P."/>
            <person name="Appels R."/>
            <person name="Bayer P.E."/>
            <person name="Keeble-Gagnere G."/>
            <person name="Wang J."/>
            <person name="Hirakawa H."/>
            <person name="Shirasawa K."/>
            <person name="Vercoe P."/>
            <person name="Stefanova K."/>
            <person name="Durmic Z."/>
            <person name="Nichols P."/>
            <person name="Revell C."/>
            <person name="Isobe S.N."/>
            <person name="Edwards D."/>
            <person name="Erskine W."/>
        </authorList>
    </citation>
    <scope>NUCLEOTIDE SEQUENCE [LARGE SCALE GENOMIC DNA]</scope>
    <source>
        <strain evidence="2">cv. Daliak</strain>
    </source>
</reference>
<keyword evidence="2" id="KW-1185">Reference proteome</keyword>
<organism evidence="1 2">
    <name type="scientific">Trifolium subterraneum</name>
    <name type="common">Subterranean clover</name>
    <dbReference type="NCBI Taxonomy" id="3900"/>
    <lineage>
        <taxon>Eukaryota</taxon>
        <taxon>Viridiplantae</taxon>
        <taxon>Streptophyta</taxon>
        <taxon>Embryophyta</taxon>
        <taxon>Tracheophyta</taxon>
        <taxon>Spermatophyta</taxon>
        <taxon>Magnoliopsida</taxon>
        <taxon>eudicotyledons</taxon>
        <taxon>Gunneridae</taxon>
        <taxon>Pentapetalae</taxon>
        <taxon>rosids</taxon>
        <taxon>fabids</taxon>
        <taxon>Fabales</taxon>
        <taxon>Fabaceae</taxon>
        <taxon>Papilionoideae</taxon>
        <taxon>50 kb inversion clade</taxon>
        <taxon>NPAAA clade</taxon>
        <taxon>Hologalegina</taxon>
        <taxon>IRL clade</taxon>
        <taxon>Trifolieae</taxon>
        <taxon>Trifolium</taxon>
    </lineage>
</organism>
<sequence length="61" mass="7171">MIASRGYHWRLITTTLVQHKVLIGDVCLVQILYPTKLPLRNISSLSNTWLRQHIVRRKANF</sequence>
<dbReference type="AlphaFoldDB" id="A0A2Z6MSL4"/>
<gene>
    <name evidence="1" type="ORF">TSUD_264700</name>
</gene>
<proteinExistence type="predicted"/>
<evidence type="ECO:0000313" key="2">
    <source>
        <dbReference type="Proteomes" id="UP000242715"/>
    </source>
</evidence>
<dbReference type="EMBL" id="DF973366">
    <property type="protein sequence ID" value="GAU28012.1"/>
    <property type="molecule type" value="Genomic_DNA"/>
</dbReference>